<sequence>MPFIDATNTEIGQSLPPYGPHTITTHFPGYKTLVALREGDMSVLARVKSIYPRFTPFGLAGQLVGAIGKQIGLPEGFTSVAYFSPETWQQEEYHATSHHRKELRLSPEDFKYHVVEIDGIRLYVVSCHMTKLAGAKFVWTHRGLGFSTRLAEALLPKVGSLKNIGEFPGPAADGVPPPTYLPEGASHKLLRERVAGYLNRATIQDYPTPVTPDDITLYQTGMAAIVRIHEAIVKIRPGTVAVFGSIFHSTWHFLEENSHGFKHYGKSSDADLDAFEAYLEGGGSCSYVFTEFPSNPILVSLNLARLRKLADRYGFYVVADDTVAGFASTDLLSVADVVMSSLTKAFSGYSDVMAGSIALNPNINNNGSYTTLKATVDSQFHNEFFVADADQLLSNSEDYLERTVVLNRNAAAMAGFFHAKMQDPKYPISKVFYPPYSPGSEHLKAFLRKPTPELPEPGYGPLLSVEFETMDQTIAFYDNLAFHQGPHLGAHLTLCITFNALVFGKDPKEAAYHAGYGSRQEQVRISAGLEENTEDLLRVCQAALDKMVDVAGSAKRQEVEGKVDGEVLKEEIERAVENDGQVKTGLELA</sequence>
<evidence type="ECO:0000256" key="1">
    <source>
        <dbReference type="ARBA" id="ARBA00001933"/>
    </source>
</evidence>
<dbReference type="PANTHER" id="PTHR42699:SF1">
    <property type="entry name" value="CYSTATHIONINE GAMMA-SYNTHASE-RELATED"/>
    <property type="match status" value="1"/>
</dbReference>
<dbReference type="EMBL" id="JAGTJQ010000003">
    <property type="protein sequence ID" value="KAH7034828.1"/>
    <property type="molecule type" value="Genomic_DNA"/>
</dbReference>
<keyword evidence="5" id="KW-1185">Reference proteome</keyword>
<dbReference type="InterPro" id="IPR015424">
    <property type="entry name" value="PyrdxlP-dep_Trfase"/>
</dbReference>
<name>A0A9P9BQF5_9PEZI</name>
<gene>
    <name evidence="4" type="ORF">B0I36DRAFT_360298</name>
</gene>
<dbReference type="GO" id="GO:0030170">
    <property type="term" value="F:pyridoxal phosphate binding"/>
    <property type="evidence" value="ECO:0007669"/>
    <property type="project" value="InterPro"/>
</dbReference>
<keyword evidence="4" id="KW-0808">Transferase</keyword>
<evidence type="ECO:0000256" key="2">
    <source>
        <dbReference type="ARBA" id="ARBA00022898"/>
    </source>
</evidence>
<dbReference type="Pfam" id="PF01053">
    <property type="entry name" value="Cys_Met_Meta_PP"/>
    <property type="match status" value="1"/>
</dbReference>
<dbReference type="GeneID" id="70187826"/>
<reference evidence="4" key="1">
    <citation type="journal article" date="2021" name="Nat. Commun.">
        <title>Genetic determinants of endophytism in the Arabidopsis root mycobiome.</title>
        <authorList>
            <person name="Mesny F."/>
            <person name="Miyauchi S."/>
            <person name="Thiergart T."/>
            <person name="Pickel B."/>
            <person name="Atanasova L."/>
            <person name="Karlsson M."/>
            <person name="Huettel B."/>
            <person name="Barry K.W."/>
            <person name="Haridas S."/>
            <person name="Chen C."/>
            <person name="Bauer D."/>
            <person name="Andreopoulos W."/>
            <person name="Pangilinan J."/>
            <person name="LaButti K."/>
            <person name="Riley R."/>
            <person name="Lipzen A."/>
            <person name="Clum A."/>
            <person name="Drula E."/>
            <person name="Henrissat B."/>
            <person name="Kohler A."/>
            <person name="Grigoriev I.V."/>
            <person name="Martin F.M."/>
            <person name="Hacquard S."/>
        </authorList>
    </citation>
    <scope>NUCLEOTIDE SEQUENCE</scope>
    <source>
        <strain evidence="4">MPI-CAGE-CH-0230</strain>
    </source>
</reference>
<dbReference type="SUPFAM" id="SSF53383">
    <property type="entry name" value="PLP-dependent transferases"/>
    <property type="match status" value="1"/>
</dbReference>
<dbReference type="GO" id="GO:0019346">
    <property type="term" value="P:transsulfuration"/>
    <property type="evidence" value="ECO:0007669"/>
    <property type="project" value="InterPro"/>
</dbReference>
<dbReference type="InterPro" id="IPR015421">
    <property type="entry name" value="PyrdxlP-dep_Trfase_major"/>
</dbReference>
<comment type="similarity">
    <text evidence="3">Belongs to the trans-sulfuration enzymes family.</text>
</comment>
<dbReference type="InterPro" id="IPR000277">
    <property type="entry name" value="Cys/Met-Metab_PyrdxlP-dep_enz"/>
</dbReference>
<dbReference type="Gene3D" id="3.40.640.10">
    <property type="entry name" value="Type I PLP-dependent aspartate aminotransferase-like (Major domain)"/>
    <property type="match status" value="1"/>
</dbReference>
<dbReference type="InterPro" id="IPR051750">
    <property type="entry name" value="Trans-sulfuration_enzymes"/>
</dbReference>
<organism evidence="4 5">
    <name type="scientific">Microdochium trichocladiopsis</name>
    <dbReference type="NCBI Taxonomy" id="1682393"/>
    <lineage>
        <taxon>Eukaryota</taxon>
        <taxon>Fungi</taxon>
        <taxon>Dikarya</taxon>
        <taxon>Ascomycota</taxon>
        <taxon>Pezizomycotina</taxon>
        <taxon>Sordariomycetes</taxon>
        <taxon>Xylariomycetidae</taxon>
        <taxon>Xylariales</taxon>
        <taxon>Microdochiaceae</taxon>
        <taxon>Microdochium</taxon>
    </lineage>
</organism>
<keyword evidence="2 3" id="KW-0663">Pyridoxal phosphate</keyword>
<accession>A0A9P9BQF5</accession>
<dbReference type="GO" id="GO:0003962">
    <property type="term" value="F:cystathionine gamma-synthase activity"/>
    <property type="evidence" value="ECO:0007669"/>
    <property type="project" value="TreeGrafter"/>
</dbReference>
<evidence type="ECO:0000313" key="4">
    <source>
        <dbReference type="EMBL" id="KAH7034828.1"/>
    </source>
</evidence>
<dbReference type="RefSeq" id="XP_046014921.1">
    <property type="nucleotide sequence ID" value="XM_046158280.1"/>
</dbReference>
<comment type="caution">
    <text evidence="4">The sequence shown here is derived from an EMBL/GenBank/DDBJ whole genome shotgun (WGS) entry which is preliminary data.</text>
</comment>
<proteinExistence type="inferred from homology"/>
<comment type="cofactor">
    <cofactor evidence="1 3">
        <name>pyridoxal 5'-phosphate</name>
        <dbReference type="ChEBI" id="CHEBI:597326"/>
    </cofactor>
</comment>
<evidence type="ECO:0000256" key="3">
    <source>
        <dbReference type="RuleBase" id="RU362118"/>
    </source>
</evidence>
<dbReference type="Gene3D" id="3.90.1150.10">
    <property type="entry name" value="Aspartate Aminotransferase, domain 1"/>
    <property type="match status" value="1"/>
</dbReference>
<evidence type="ECO:0000313" key="5">
    <source>
        <dbReference type="Proteomes" id="UP000756346"/>
    </source>
</evidence>
<protein>
    <submittedName>
        <fullName evidence="4">Pyridoxal phosphate-dependent transferase</fullName>
    </submittedName>
</protein>
<dbReference type="InterPro" id="IPR015422">
    <property type="entry name" value="PyrdxlP-dep_Trfase_small"/>
</dbReference>
<dbReference type="AlphaFoldDB" id="A0A9P9BQF5"/>
<dbReference type="Proteomes" id="UP000756346">
    <property type="component" value="Unassembled WGS sequence"/>
</dbReference>
<dbReference type="PANTHER" id="PTHR42699">
    <property type="match status" value="1"/>
</dbReference>
<dbReference type="OrthoDB" id="10047078at2759"/>